<sequence>MLDNPVNEGSAMNFTKLGHHTEINSDERQPNREGVWCTYCKKARHTKDTCWKLHGKPPNVGGKGGNRGRQPRGQAHMTNVEDVHSEKPNQDGLETLKEEIEKLKSMLNSGGKPGSSCSLTQSEPTVQLKNQDQPAHQPAVKQPLNQDQPTPKSSFDQPCDQPPEPVLKSSLDQPHDQPLNQSESARKIPLVAEKPILVYSRRKEPASIQLQVQDSTPEPG</sequence>
<evidence type="ECO:0000313" key="3">
    <source>
        <dbReference type="Proteomes" id="UP000325577"/>
    </source>
</evidence>
<feature type="compositionally biased region" description="Basic and acidic residues" evidence="1">
    <location>
        <begin position="79"/>
        <end position="91"/>
    </location>
</feature>
<accession>A0A5J5A2M7</accession>
<dbReference type="PANTHER" id="PTHR34222">
    <property type="entry name" value="GAG_PRE-INTEGRS DOMAIN-CONTAINING PROTEIN"/>
    <property type="match status" value="1"/>
</dbReference>
<evidence type="ECO:0000313" key="2">
    <source>
        <dbReference type="EMBL" id="KAA8524032.1"/>
    </source>
</evidence>
<dbReference type="Proteomes" id="UP000325577">
    <property type="component" value="Linkage Group LG4"/>
</dbReference>
<keyword evidence="3" id="KW-1185">Reference proteome</keyword>
<protein>
    <submittedName>
        <fullName evidence="2">Uncharacterized protein</fullName>
    </submittedName>
</protein>
<reference evidence="2 3" key="1">
    <citation type="submission" date="2019-09" db="EMBL/GenBank/DDBJ databases">
        <title>A chromosome-level genome assembly of the Chinese tupelo Nyssa sinensis.</title>
        <authorList>
            <person name="Yang X."/>
            <person name="Kang M."/>
            <person name="Yang Y."/>
            <person name="Xiong H."/>
            <person name="Wang M."/>
            <person name="Zhang Z."/>
            <person name="Wang Z."/>
            <person name="Wu H."/>
            <person name="Ma T."/>
            <person name="Liu J."/>
            <person name="Xi Z."/>
        </authorList>
    </citation>
    <scope>NUCLEOTIDE SEQUENCE [LARGE SCALE GENOMIC DNA]</scope>
    <source>
        <strain evidence="2">J267</strain>
        <tissue evidence="2">Leaf</tissue>
    </source>
</reference>
<proteinExistence type="predicted"/>
<evidence type="ECO:0000256" key="1">
    <source>
        <dbReference type="SAM" id="MobiDB-lite"/>
    </source>
</evidence>
<feature type="region of interest" description="Disordered" evidence="1">
    <location>
        <begin position="54"/>
        <end position="91"/>
    </location>
</feature>
<dbReference type="EMBL" id="CM018047">
    <property type="protein sequence ID" value="KAA8524032.1"/>
    <property type="molecule type" value="Genomic_DNA"/>
</dbReference>
<feature type="compositionally biased region" description="Polar residues" evidence="1">
    <location>
        <begin position="143"/>
        <end position="156"/>
    </location>
</feature>
<name>A0A5J5A2M7_9ASTE</name>
<dbReference type="AlphaFoldDB" id="A0A5J5A2M7"/>
<gene>
    <name evidence="2" type="ORF">F0562_010538</name>
</gene>
<dbReference type="OrthoDB" id="1724808at2759"/>
<organism evidence="2 3">
    <name type="scientific">Nyssa sinensis</name>
    <dbReference type="NCBI Taxonomy" id="561372"/>
    <lineage>
        <taxon>Eukaryota</taxon>
        <taxon>Viridiplantae</taxon>
        <taxon>Streptophyta</taxon>
        <taxon>Embryophyta</taxon>
        <taxon>Tracheophyta</taxon>
        <taxon>Spermatophyta</taxon>
        <taxon>Magnoliopsida</taxon>
        <taxon>eudicotyledons</taxon>
        <taxon>Gunneridae</taxon>
        <taxon>Pentapetalae</taxon>
        <taxon>asterids</taxon>
        <taxon>Cornales</taxon>
        <taxon>Nyssaceae</taxon>
        <taxon>Nyssa</taxon>
    </lineage>
</organism>
<feature type="region of interest" description="Disordered" evidence="1">
    <location>
        <begin position="201"/>
        <end position="220"/>
    </location>
</feature>
<feature type="compositionally biased region" description="Polar residues" evidence="1">
    <location>
        <begin position="208"/>
        <end position="220"/>
    </location>
</feature>
<feature type="region of interest" description="Disordered" evidence="1">
    <location>
        <begin position="106"/>
        <end position="191"/>
    </location>
</feature>
<dbReference type="PANTHER" id="PTHR34222:SF37">
    <property type="entry name" value="RETROTRANSPOSON GAG DOMAIN-CONTAINING PROTEIN"/>
    <property type="match status" value="1"/>
</dbReference>
<feature type="compositionally biased region" description="Polar residues" evidence="1">
    <location>
        <begin position="115"/>
        <end position="134"/>
    </location>
</feature>